<feature type="transmembrane region" description="Helical" evidence="1">
    <location>
        <begin position="167"/>
        <end position="187"/>
    </location>
</feature>
<accession>I4B6V2</accession>
<sequence length="253" mass="29426">MRAFIARGFITLTLTFSLFAQNPFIDVAFGSSPDAIQAAAKDVSNPQSWDETAFEVINPPFVLFNQFKPAKCVYTYFKQRLYSLRCVFARERFEALYTNLVVLRKVPKDRDFAKGDKSATWYGDYKDDRFADVLNIYQLGAETVVNYSDETQKDFRFSDLFRGMTPWLILALVGLFAGYLVFGWLMTSKCPKCKTRKLKVTGKSYDNAKDYDPGIFSRDVHWDEIYHYKCANCGYEKDDVYSSFWSWRRDQGE</sequence>
<feature type="signal peptide" evidence="2">
    <location>
        <begin position="1"/>
        <end position="20"/>
    </location>
</feature>
<dbReference type="Proteomes" id="UP000006048">
    <property type="component" value="Chromosome"/>
</dbReference>
<reference evidence="3 4" key="1">
    <citation type="submission" date="2012-06" db="EMBL/GenBank/DDBJ databases">
        <title>The complete chromosome of genome of Turneriella parva DSM 21527.</title>
        <authorList>
            <consortium name="US DOE Joint Genome Institute (JGI-PGF)"/>
            <person name="Lucas S."/>
            <person name="Han J."/>
            <person name="Lapidus A."/>
            <person name="Bruce D."/>
            <person name="Goodwin L."/>
            <person name="Pitluck S."/>
            <person name="Peters L."/>
            <person name="Kyrpides N."/>
            <person name="Mavromatis K."/>
            <person name="Ivanova N."/>
            <person name="Mikhailova N."/>
            <person name="Chertkov O."/>
            <person name="Detter J.C."/>
            <person name="Tapia R."/>
            <person name="Han C."/>
            <person name="Land M."/>
            <person name="Hauser L."/>
            <person name="Markowitz V."/>
            <person name="Cheng J.-F."/>
            <person name="Hugenholtz P."/>
            <person name="Woyke T."/>
            <person name="Wu D."/>
            <person name="Gronow S."/>
            <person name="Wellnitz S."/>
            <person name="Brambilla E."/>
            <person name="Klenk H.-P."/>
            <person name="Eisen J.A."/>
        </authorList>
    </citation>
    <scope>NUCLEOTIDE SEQUENCE [LARGE SCALE GENOMIC DNA]</scope>
    <source>
        <strain evidence="4">ATCC BAA-1111 / DSM 21527 / NCTC 11395 / H</strain>
    </source>
</reference>
<evidence type="ECO:0000313" key="3">
    <source>
        <dbReference type="EMBL" id="AFM13009.1"/>
    </source>
</evidence>
<keyword evidence="4" id="KW-1185">Reference proteome</keyword>
<evidence type="ECO:0000256" key="2">
    <source>
        <dbReference type="SAM" id="SignalP"/>
    </source>
</evidence>
<keyword evidence="1" id="KW-1133">Transmembrane helix</keyword>
<keyword evidence="1" id="KW-0472">Membrane</keyword>
<dbReference type="RefSeq" id="WP_014803515.1">
    <property type="nucleotide sequence ID" value="NC_018020.1"/>
</dbReference>
<dbReference type="EMBL" id="CP002959">
    <property type="protein sequence ID" value="AFM13009.1"/>
    <property type="molecule type" value="Genomic_DNA"/>
</dbReference>
<keyword evidence="1" id="KW-0812">Transmembrane</keyword>
<gene>
    <name evidence="3" type="ordered locus">Turpa_2366</name>
</gene>
<organism evidence="3 4">
    <name type="scientific">Turneriella parva (strain ATCC BAA-1111 / DSM 21527 / NCTC 11395 / H)</name>
    <name type="common">Leptospira parva</name>
    <dbReference type="NCBI Taxonomy" id="869212"/>
    <lineage>
        <taxon>Bacteria</taxon>
        <taxon>Pseudomonadati</taxon>
        <taxon>Spirochaetota</taxon>
        <taxon>Spirochaetia</taxon>
        <taxon>Leptospirales</taxon>
        <taxon>Leptospiraceae</taxon>
        <taxon>Turneriella</taxon>
    </lineage>
</organism>
<dbReference type="AlphaFoldDB" id="I4B6V2"/>
<feature type="chain" id="PRO_5003686563" evidence="2">
    <location>
        <begin position="21"/>
        <end position="253"/>
    </location>
</feature>
<name>I4B6V2_TURPD</name>
<evidence type="ECO:0000256" key="1">
    <source>
        <dbReference type="SAM" id="Phobius"/>
    </source>
</evidence>
<keyword evidence="2" id="KW-0732">Signal</keyword>
<evidence type="ECO:0000313" key="4">
    <source>
        <dbReference type="Proteomes" id="UP000006048"/>
    </source>
</evidence>
<dbReference type="KEGG" id="tpx:Turpa_2366"/>
<dbReference type="HOGENOM" id="CLU_1098134_0_0_12"/>
<proteinExistence type="predicted"/>
<protein>
    <submittedName>
        <fullName evidence="3">Uncharacterized protein</fullName>
    </submittedName>
</protein>